<sequence>METANETTSAPRARRRRLCPVCRSEAWRIAYGMIMPDQRATMPNTVFAGCCIEMRERRNPKTGERELGTPAWQCQNPSCGHEWW</sequence>
<comment type="caution">
    <text evidence="1">The sequence shown here is derived from an EMBL/GenBank/DDBJ whole genome shotgun (WGS) entry which is preliminary data.</text>
</comment>
<dbReference type="OrthoDB" id="4948232at2"/>
<proteinExistence type="predicted"/>
<reference evidence="1 2" key="1">
    <citation type="submission" date="2019-03" db="EMBL/GenBank/DDBJ databases">
        <title>Arthrobacter sp. nov., an bacterium isolated from biocrust in Mu Us Desert.</title>
        <authorList>
            <person name="Lixiong L."/>
        </authorList>
    </citation>
    <scope>NUCLEOTIDE SEQUENCE [LARGE SCALE GENOMIC DNA]</scope>
    <source>
        <strain evidence="1 2">SLN-3</strain>
    </source>
</reference>
<dbReference type="RefSeq" id="WP_133402953.1">
    <property type="nucleotide sequence ID" value="NZ_SMTK01000002.1"/>
</dbReference>
<protein>
    <submittedName>
        <fullName evidence="1">Uncharacterized protein</fullName>
    </submittedName>
</protein>
<accession>A0A4R5TZD2</accession>
<gene>
    <name evidence="1" type="ORF">E2F48_05230</name>
</gene>
<name>A0A4R5TZD2_9MICC</name>
<organism evidence="1 2">
    <name type="scientific">Arthrobacter crusticola</name>
    <dbReference type="NCBI Taxonomy" id="2547960"/>
    <lineage>
        <taxon>Bacteria</taxon>
        <taxon>Bacillati</taxon>
        <taxon>Actinomycetota</taxon>
        <taxon>Actinomycetes</taxon>
        <taxon>Micrococcales</taxon>
        <taxon>Micrococcaceae</taxon>
        <taxon>Arthrobacter</taxon>
    </lineage>
</organism>
<dbReference type="EMBL" id="SMTK01000002">
    <property type="protein sequence ID" value="TDK26593.1"/>
    <property type="molecule type" value="Genomic_DNA"/>
</dbReference>
<keyword evidence="2" id="KW-1185">Reference proteome</keyword>
<evidence type="ECO:0000313" key="2">
    <source>
        <dbReference type="Proteomes" id="UP000295411"/>
    </source>
</evidence>
<dbReference type="Proteomes" id="UP000295411">
    <property type="component" value="Unassembled WGS sequence"/>
</dbReference>
<evidence type="ECO:0000313" key="1">
    <source>
        <dbReference type="EMBL" id="TDK26593.1"/>
    </source>
</evidence>
<dbReference type="AlphaFoldDB" id="A0A4R5TZD2"/>